<evidence type="ECO:0000313" key="7">
    <source>
        <dbReference type="EMBL" id="QJR79883.1"/>
    </source>
</evidence>
<sequence length="234" mass="26622">MHNVSNPLQACNDIFFRPNGVFRAVAEKDNWSWFPFFIVIVLAIVPTYFYLNFVDFSWYADQIMHSQYGDLSPVEQEQFRQNMTLNSAMIFGLSATVIGFIAINALVAVYLNLATKADKDNLHGFTDWYGFTWWAAMPTVINSLIAMFLILLADDHQLYPSVLAPLSAAYVFGMDMGSSWYGFAQSFRLDNIWGIYLTVVGIKQWTSFTTKKATIIGVAPYVIIWSVWIIIVIS</sequence>
<feature type="transmembrane region" description="Helical" evidence="5">
    <location>
        <begin position="213"/>
        <end position="233"/>
    </location>
</feature>
<dbReference type="GO" id="GO:0016020">
    <property type="term" value="C:membrane"/>
    <property type="evidence" value="ECO:0007669"/>
    <property type="project" value="UniProtKB-SubCell"/>
</dbReference>
<feature type="transmembrane region" description="Helical" evidence="5">
    <location>
        <begin position="131"/>
        <end position="151"/>
    </location>
</feature>
<dbReference type="Pfam" id="PF04893">
    <property type="entry name" value="Yip1"/>
    <property type="match status" value="1"/>
</dbReference>
<organism evidence="7 8">
    <name type="scientific">Alteromonas pelagimontana</name>
    <dbReference type="NCBI Taxonomy" id="1858656"/>
    <lineage>
        <taxon>Bacteria</taxon>
        <taxon>Pseudomonadati</taxon>
        <taxon>Pseudomonadota</taxon>
        <taxon>Gammaproteobacteria</taxon>
        <taxon>Alteromonadales</taxon>
        <taxon>Alteromonadaceae</taxon>
        <taxon>Alteromonas/Salinimonas group</taxon>
        <taxon>Alteromonas</taxon>
    </lineage>
</organism>
<keyword evidence="4 5" id="KW-0472">Membrane</keyword>
<name>A0A6M4M9Q2_9ALTE</name>
<accession>A0A6M4M9Q2</accession>
<reference evidence="8" key="1">
    <citation type="submission" date="2014-12" db="EMBL/GenBank/DDBJ databases">
        <title>Complete genome sequence of a multi-drug resistant Klebsiella pneumoniae.</title>
        <authorList>
            <person name="Hua X."/>
            <person name="Chen Q."/>
            <person name="Li X."/>
            <person name="Feng Y."/>
            <person name="Ruan Z."/>
            <person name="Yu Y."/>
        </authorList>
    </citation>
    <scope>NUCLEOTIDE SEQUENCE [LARGE SCALE GENOMIC DNA]</scope>
    <source>
        <strain evidence="8">5.12</strain>
    </source>
</reference>
<evidence type="ECO:0000256" key="2">
    <source>
        <dbReference type="ARBA" id="ARBA00022692"/>
    </source>
</evidence>
<dbReference type="Proteomes" id="UP000219285">
    <property type="component" value="Chromosome"/>
</dbReference>
<feature type="transmembrane region" description="Helical" evidence="5">
    <location>
        <begin position="163"/>
        <end position="183"/>
    </location>
</feature>
<gene>
    <name evidence="7" type="ORF">CA267_003320</name>
</gene>
<evidence type="ECO:0000259" key="6">
    <source>
        <dbReference type="Pfam" id="PF04893"/>
    </source>
</evidence>
<evidence type="ECO:0000256" key="3">
    <source>
        <dbReference type="ARBA" id="ARBA00022989"/>
    </source>
</evidence>
<evidence type="ECO:0000256" key="4">
    <source>
        <dbReference type="ARBA" id="ARBA00023136"/>
    </source>
</evidence>
<dbReference type="AlphaFoldDB" id="A0A6M4M9Q2"/>
<comment type="subcellular location">
    <subcellularLocation>
        <location evidence="1">Membrane</location>
        <topology evidence="1">Multi-pass membrane protein</topology>
    </subcellularLocation>
</comment>
<keyword evidence="3 5" id="KW-1133">Transmembrane helix</keyword>
<feature type="transmembrane region" description="Helical" evidence="5">
    <location>
        <begin position="31"/>
        <end position="51"/>
    </location>
</feature>
<evidence type="ECO:0000256" key="5">
    <source>
        <dbReference type="SAM" id="Phobius"/>
    </source>
</evidence>
<feature type="transmembrane region" description="Helical" evidence="5">
    <location>
        <begin position="88"/>
        <end position="111"/>
    </location>
</feature>
<feature type="domain" description="Yip1" evidence="6">
    <location>
        <begin position="13"/>
        <end position="229"/>
    </location>
</feature>
<dbReference type="KEGG" id="apel:CA267_003320"/>
<dbReference type="InterPro" id="IPR006977">
    <property type="entry name" value="Yip1_dom"/>
</dbReference>
<dbReference type="OrthoDB" id="6272224at2"/>
<dbReference type="RefSeq" id="WP_075608801.1">
    <property type="nucleotide sequence ID" value="NZ_CP052766.1"/>
</dbReference>
<keyword evidence="2 5" id="KW-0812">Transmembrane</keyword>
<dbReference type="EMBL" id="CP052766">
    <property type="protein sequence ID" value="QJR79883.1"/>
    <property type="molecule type" value="Genomic_DNA"/>
</dbReference>
<reference evidence="7 8" key="2">
    <citation type="submission" date="2020-04" db="EMBL/GenBank/DDBJ databases">
        <title>Complete genome sequence of Alteromonas pelagimontana 5.12T.</title>
        <authorList>
            <person name="Sinha R.K."/>
            <person name="Krishnan K.P."/>
            <person name="Kurian J.P."/>
        </authorList>
    </citation>
    <scope>NUCLEOTIDE SEQUENCE [LARGE SCALE GENOMIC DNA]</scope>
    <source>
        <strain evidence="7 8">5.12</strain>
    </source>
</reference>
<evidence type="ECO:0000313" key="8">
    <source>
        <dbReference type="Proteomes" id="UP000219285"/>
    </source>
</evidence>
<protein>
    <submittedName>
        <fullName evidence="7">YIP1 family protein</fullName>
    </submittedName>
</protein>
<keyword evidence="8" id="KW-1185">Reference proteome</keyword>
<proteinExistence type="predicted"/>
<evidence type="ECO:0000256" key="1">
    <source>
        <dbReference type="ARBA" id="ARBA00004141"/>
    </source>
</evidence>